<evidence type="ECO:0000259" key="9">
    <source>
        <dbReference type="PROSITE" id="PS50112"/>
    </source>
</evidence>
<dbReference type="GO" id="GO:0009881">
    <property type="term" value="F:photoreceptor activity"/>
    <property type="evidence" value="ECO:0007669"/>
    <property type="project" value="UniProtKB-KW"/>
</dbReference>
<feature type="region of interest" description="Disordered" evidence="7">
    <location>
        <begin position="1043"/>
        <end position="1215"/>
    </location>
</feature>
<feature type="compositionally biased region" description="Gly residues" evidence="7">
    <location>
        <begin position="911"/>
        <end position="920"/>
    </location>
</feature>
<dbReference type="SMART" id="SM00091">
    <property type="entry name" value="PAS"/>
    <property type="match status" value="3"/>
</dbReference>
<feature type="compositionally biased region" description="Low complexity" evidence="7">
    <location>
        <begin position="1603"/>
        <end position="1616"/>
    </location>
</feature>
<reference evidence="11" key="1">
    <citation type="journal article" date="2016" name="Nat. Commun.">
        <title>The Gonium pectorale genome demonstrates co-option of cell cycle regulation during the evolution of multicellularity.</title>
        <authorList>
            <person name="Hanschen E.R."/>
            <person name="Marriage T.N."/>
            <person name="Ferris P.J."/>
            <person name="Hamaji T."/>
            <person name="Toyoda A."/>
            <person name="Fujiyama A."/>
            <person name="Neme R."/>
            <person name="Noguchi H."/>
            <person name="Minakuchi Y."/>
            <person name="Suzuki M."/>
            <person name="Kawai-Toyooka H."/>
            <person name="Smith D.R."/>
            <person name="Sparks H."/>
            <person name="Anderson J."/>
            <person name="Bakaric R."/>
            <person name="Luria V."/>
            <person name="Karger A."/>
            <person name="Kirschner M.W."/>
            <person name="Durand P.M."/>
            <person name="Michod R.E."/>
            <person name="Nozaki H."/>
            <person name="Olson B.J."/>
        </authorList>
    </citation>
    <scope>NUCLEOTIDE SEQUENCE [LARGE SCALE GENOMIC DNA]</scope>
    <source>
        <strain evidence="11">NIES-2863</strain>
    </source>
</reference>
<feature type="region of interest" description="Disordered" evidence="7">
    <location>
        <begin position="1922"/>
        <end position="1956"/>
    </location>
</feature>
<keyword evidence="1" id="KW-0600">Photoreceptor protein</keyword>
<feature type="transmembrane region" description="Helical" evidence="8">
    <location>
        <begin position="1864"/>
        <end position="1882"/>
    </location>
</feature>
<feature type="transmembrane region" description="Helical" evidence="8">
    <location>
        <begin position="220"/>
        <end position="243"/>
    </location>
</feature>
<dbReference type="PROSITE" id="PS50112">
    <property type="entry name" value="PAS"/>
    <property type="match status" value="1"/>
</dbReference>
<feature type="compositionally biased region" description="Acidic residues" evidence="7">
    <location>
        <begin position="1525"/>
        <end position="1536"/>
    </location>
</feature>
<dbReference type="FunFam" id="3.30.450.20:FF:000060">
    <property type="entry name" value="Sensor protein FixL"/>
    <property type="match status" value="1"/>
</dbReference>
<feature type="region of interest" description="Disordered" evidence="7">
    <location>
        <begin position="911"/>
        <end position="1026"/>
    </location>
</feature>
<dbReference type="InterPro" id="IPR035965">
    <property type="entry name" value="PAS-like_dom_sf"/>
</dbReference>
<feature type="compositionally biased region" description="Low complexity" evidence="7">
    <location>
        <begin position="1576"/>
        <end position="1591"/>
    </location>
</feature>
<feature type="compositionally biased region" description="Basic and acidic residues" evidence="7">
    <location>
        <begin position="959"/>
        <end position="978"/>
    </location>
</feature>
<feature type="compositionally biased region" description="Basic and acidic residues" evidence="7">
    <location>
        <begin position="1128"/>
        <end position="1137"/>
    </location>
</feature>
<feature type="transmembrane region" description="Helical" evidence="8">
    <location>
        <begin position="290"/>
        <end position="310"/>
    </location>
</feature>
<feature type="compositionally biased region" description="Gly residues" evidence="7">
    <location>
        <begin position="1170"/>
        <end position="1187"/>
    </location>
</feature>
<keyword evidence="1" id="KW-0675">Receptor</keyword>
<evidence type="ECO:0000256" key="7">
    <source>
        <dbReference type="SAM" id="MobiDB-lite"/>
    </source>
</evidence>
<evidence type="ECO:0000256" key="6">
    <source>
        <dbReference type="ARBA" id="ARBA00022840"/>
    </source>
</evidence>
<feature type="compositionally biased region" description="Low complexity" evidence="7">
    <location>
        <begin position="13"/>
        <end position="28"/>
    </location>
</feature>
<dbReference type="OrthoDB" id="542352at2759"/>
<accession>A0A150GAK3</accession>
<evidence type="ECO:0000313" key="10">
    <source>
        <dbReference type="EMBL" id="KXZ46877.1"/>
    </source>
</evidence>
<dbReference type="CDD" id="cd00130">
    <property type="entry name" value="PAS"/>
    <property type="match status" value="1"/>
</dbReference>
<dbReference type="EMBL" id="LSYV01000041">
    <property type="protein sequence ID" value="KXZ46877.1"/>
    <property type="molecule type" value="Genomic_DNA"/>
</dbReference>
<feature type="transmembrane region" description="Helical" evidence="8">
    <location>
        <begin position="322"/>
        <end position="343"/>
    </location>
</feature>
<keyword evidence="2" id="KW-0716">Sensory transduction</keyword>
<dbReference type="GO" id="GO:0016301">
    <property type="term" value="F:kinase activity"/>
    <property type="evidence" value="ECO:0007669"/>
    <property type="project" value="UniProtKB-KW"/>
</dbReference>
<feature type="region of interest" description="Disordered" evidence="7">
    <location>
        <begin position="1523"/>
        <end position="1563"/>
    </location>
</feature>
<evidence type="ECO:0000256" key="2">
    <source>
        <dbReference type="ARBA" id="ARBA00022606"/>
    </source>
</evidence>
<dbReference type="InterPro" id="IPR000014">
    <property type="entry name" value="PAS"/>
</dbReference>
<keyword evidence="4" id="KW-0547">Nucleotide-binding</keyword>
<evidence type="ECO:0000313" key="11">
    <source>
        <dbReference type="Proteomes" id="UP000075714"/>
    </source>
</evidence>
<feature type="compositionally biased region" description="Gly residues" evidence="7">
    <location>
        <begin position="1096"/>
        <end position="1105"/>
    </location>
</feature>
<feature type="region of interest" description="Disordered" evidence="7">
    <location>
        <begin position="1"/>
        <end position="37"/>
    </location>
</feature>
<feature type="compositionally biased region" description="Low complexity" evidence="7">
    <location>
        <begin position="1044"/>
        <end position="1065"/>
    </location>
</feature>
<dbReference type="PANTHER" id="PTHR31600:SF2">
    <property type="entry name" value="GAMETE ENRICHED GENE 10 PROTEIN-RELATED"/>
    <property type="match status" value="1"/>
</dbReference>
<dbReference type="InterPro" id="IPR052994">
    <property type="entry name" value="Tiny_macrocysts_regulators"/>
</dbReference>
<feature type="compositionally biased region" description="Basic and acidic residues" evidence="7">
    <location>
        <begin position="937"/>
        <end position="952"/>
    </location>
</feature>
<protein>
    <recommendedName>
        <fullName evidence="9">PAS domain-containing protein</fullName>
    </recommendedName>
</protein>
<feature type="compositionally biased region" description="Acidic residues" evidence="7">
    <location>
        <begin position="979"/>
        <end position="999"/>
    </location>
</feature>
<feature type="compositionally biased region" description="Low complexity" evidence="7">
    <location>
        <begin position="1072"/>
        <end position="1082"/>
    </location>
</feature>
<feature type="transmembrane region" description="Helical" evidence="8">
    <location>
        <begin position="1653"/>
        <end position="1675"/>
    </location>
</feature>
<keyword evidence="11" id="KW-1185">Reference proteome</keyword>
<comment type="caution">
    <text evidence="10">The sequence shown here is derived from an EMBL/GenBank/DDBJ whole genome shotgun (WGS) entry which is preliminary data.</text>
</comment>
<evidence type="ECO:0000256" key="3">
    <source>
        <dbReference type="ARBA" id="ARBA00022679"/>
    </source>
</evidence>
<evidence type="ECO:0000256" key="8">
    <source>
        <dbReference type="SAM" id="Phobius"/>
    </source>
</evidence>
<feature type="compositionally biased region" description="Basic and acidic residues" evidence="7">
    <location>
        <begin position="1540"/>
        <end position="1556"/>
    </location>
</feature>
<keyword evidence="8" id="KW-1133">Transmembrane helix</keyword>
<organism evidence="10 11">
    <name type="scientific">Gonium pectorale</name>
    <name type="common">Green alga</name>
    <dbReference type="NCBI Taxonomy" id="33097"/>
    <lineage>
        <taxon>Eukaryota</taxon>
        <taxon>Viridiplantae</taxon>
        <taxon>Chlorophyta</taxon>
        <taxon>core chlorophytes</taxon>
        <taxon>Chlorophyceae</taxon>
        <taxon>CS clade</taxon>
        <taxon>Chlamydomonadales</taxon>
        <taxon>Volvocaceae</taxon>
        <taxon>Gonium</taxon>
    </lineage>
</organism>
<feature type="compositionally biased region" description="Gly residues" evidence="7">
    <location>
        <begin position="1940"/>
        <end position="1950"/>
    </location>
</feature>
<feature type="domain" description="PAS" evidence="9">
    <location>
        <begin position="415"/>
        <end position="468"/>
    </location>
</feature>
<feature type="transmembrane region" description="Helical" evidence="8">
    <location>
        <begin position="131"/>
        <end position="152"/>
    </location>
</feature>
<proteinExistence type="predicted"/>
<dbReference type="NCBIfam" id="TIGR00229">
    <property type="entry name" value="sensory_box"/>
    <property type="match status" value="1"/>
</dbReference>
<keyword evidence="3" id="KW-0808">Transferase</keyword>
<gene>
    <name evidence="10" type="ORF">GPECTOR_40g611</name>
</gene>
<keyword evidence="6" id="KW-0067">ATP-binding</keyword>
<evidence type="ECO:0000256" key="4">
    <source>
        <dbReference type="ARBA" id="ARBA00022741"/>
    </source>
</evidence>
<feature type="region of interest" description="Disordered" evidence="7">
    <location>
        <begin position="1576"/>
        <end position="1624"/>
    </location>
</feature>
<keyword evidence="1" id="KW-0157">Chromophore</keyword>
<sequence>MSEKMSNVGSMRSGSYTTGSQSETSSQRSDSKLLRKHKRAAEEAEEGDLLEQKRTFQEGIFACMYTLVRQAALNNWKWALVKVVLEGLMPFIVVFNPSADWVIRTGNPVWQVVRWTVWRSPVMRIYGYDTYIRIMYVMAAAVVAAVVGLVWLTIAMRSQEQSKWLRRAAAALHIVYEFLFVIFYVSFTDYFVFVANCDFTSAAVEHAYFKGVKCLQMPHVLHMSLGLCAACLHLAVTALLVVASSDLNPVSRGRLASPDAYSRLKILAAKARARDARAAFIMVADDLQSWAGLQTVLLNMAAGAICWWNFRKLPFYRPVINVAWSSMWVAVLYTTLLHTVLVFDKNQSEERRRRYTLGAGALPANGKLLRCYGKFLEDVRHDPLAAARAYGEAARNGGGDAIAALDLSAVQGAPGKPEFLTSMSLAEDAVVVINMEGTIMMVSQAVQRVFGYAKAELEGANVSVLMPQPFSQRHPSYLARYASTGEPHILDSVREVLALHKDRYVFPMALCVTRMSGAGADRPAYRSDPPDPIGPPPLLDLSVFIGVLRPLATSTLRTRAWLAPNGTFLSGDQQFASLCGMPEKELIGRSLASLVANPEADVASLLEAFRGASAEALEAGLLRHQLLLKHRFLEPVPVEVTLGLGGTDGQRILAMRVQRTDGQEGSLMVVDNHMRLRFASLGVAAMLNYPMRRLAGMRLDELLPPPYNTLHAKWLRLELLEDAAVAAEEGLQGAAGFPSSFPAADTDGDGQAAAATGAPILMRVTLWRRDLLSGVVELDEGLVVRRASLMTGLIVGLPAGAMQRKPLARFLDLPEGATWERLAAAHSRGKRSALKASTARHGAISPLMAFVGPHPDMGTMRILVQGVQGGGGGGGGAGGKVVATLHPDTTFVGAHANLLRALHLEGVAGGGGGGGKGGTSTAGPSAAVSRVGTLAGRSERRLTAAEERKDAREEEEEEQERKKEQREDGGREGGKEAEQNAEEDEEDDNDDDSSSDSDGGDGGGEGVDGEARAQAKMLKKASSKSEFVAQWVRTVSQQALQLSPAPEGAELGGAAAADGAEPVAGHKPLTPPSAQQQRTTRTPPTPTQPPAERQASGGGAGGGGAQLTLAALGDGGGGSFGASRSGRRQLDRNESMRSGRSRLARIEEEDALPATGPGGAPPTAGTLALLGGGGGGGAKGGGAAKGRGGGDEDDGVGDKGSDAGDSSVDGSQAASGITSITDAQSVFEVAVDARRSRLLRSLQKLLCGPLLAAPLQRLRLHSYGLLALMLAAHVGCYVAITRAIDKEHANIYLVDKQAMAMDRAQLIVVRVLIGTYCERANNTDRSSACTPPLSVHINNMVASILTQEQNHQDVYLGFSASHVRYPDAAVYDVWTQPRWRYDVFMDTNPPSVLSVNTGVWQLGNRFLAAAREALYWMPALRDKFRHHRVYQFLVTNGLGGLFEGYATSLDLLMDSAWRSLDGLRMVLIVLLVVEVCVVQLCCLAYEALLVSRVEGARLLGVAAMMALPGPVLRQLAGREIKVLDDSDDDDDDDDESVAAAEDKQAKEGKEGEKGGGEKGGGNATAEKAAVAFSGGAAAGDESDADGAAAAGKPPSRKKDAQVPPGDASAAPAAPAGRPRRRGLNLLRGGSTGGLAHVLNGKALIASRWRVYKFMLLPGLWFAALLAVYGVSLLQLSDMQGPLASLNMCSHVTYRYTRVRAVGFAFLSQDDKPSRDLWREVLRNEVRLFTSEYNALMYGGTALSQANSQFQHAVPPSTFASASFAEAFFKTKRCFRFNQTLCAKPGSPYYEVTHNGLDVMVRRMITEMELLIADADEDVRYNATRWTFMYNVGTFDLYEGLQQAAQLFVDYSIGRYKTVAQMHSILLAATVLVFAAYVFLTLWPHMAKLRGDALRQSALLSRVPPEVDTLGHVRAVCRRAAAAAGGGAGGGGRRRARSSLMGGGGGGGGAGAAPVSV</sequence>
<feature type="transmembrane region" description="Helical" evidence="8">
    <location>
        <begin position="164"/>
        <end position="184"/>
    </location>
</feature>
<dbReference type="Proteomes" id="UP000075714">
    <property type="component" value="Unassembled WGS sequence"/>
</dbReference>
<dbReference type="STRING" id="33097.A0A150GAK3"/>
<evidence type="ECO:0000256" key="1">
    <source>
        <dbReference type="ARBA" id="ARBA00022543"/>
    </source>
</evidence>
<dbReference type="Gene3D" id="3.30.450.20">
    <property type="entry name" value="PAS domain"/>
    <property type="match status" value="1"/>
</dbReference>
<dbReference type="GO" id="GO:0005524">
    <property type="term" value="F:ATP binding"/>
    <property type="evidence" value="ECO:0007669"/>
    <property type="project" value="UniProtKB-KW"/>
</dbReference>
<keyword evidence="8" id="KW-0812">Transmembrane</keyword>
<dbReference type="SUPFAM" id="SSF55785">
    <property type="entry name" value="PYP-like sensor domain (PAS domain)"/>
    <property type="match status" value="1"/>
</dbReference>
<evidence type="ECO:0000256" key="5">
    <source>
        <dbReference type="ARBA" id="ARBA00022777"/>
    </source>
</evidence>
<feature type="compositionally biased region" description="Low complexity" evidence="7">
    <location>
        <begin position="1203"/>
        <end position="1215"/>
    </location>
</feature>
<dbReference type="PANTHER" id="PTHR31600">
    <property type="entry name" value="TINY MACROCYSTS PROTEIN B-RELATED"/>
    <property type="match status" value="1"/>
</dbReference>
<dbReference type="Pfam" id="PF13426">
    <property type="entry name" value="PAS_9"/>
    <property type="match status" value="1"/>
</dbReference>
<keyword evidence="8" id="KW-0472">Membrane</keyword>
<name>A0A150GAK3_GONPE</name>
<keyword evidence="5" id="KW-0418">Kinase</keyword>
<feature type="compositionally biased region" description="Polar residues" evidence="7">
    <location>
        <begin position="1"/>
        <end position="12"/>
    </location>
</feature>